<feature type="transmembrane region" description="Helical" evidence="6">
    <location>
        <begin position="227"/>
        <end position="249"/>
    </location>
</feature>
<proteinExistence type="predicted"/>
<accession>A0AAF0Y4S0</accession>
<evidence type="ECO:0000256" key="1">
    <source>
        <dbReference type="ARBA" id="ARBA00004141"/>
    </source>
</evidence>
<dbReference type="Proteomes" id="UP000827549">
    <property type="component" value="Chromosome 2"/>
</dbReference>
<name>A0AAF0Y4S0_9TREE</name>
<gene>
    <name evidence="7" type="primary">psiT1_0</name>
    <name evidence="7" type="ORF">LOC62_02G003503</name>
</gene>
<dbReference type="GO" id="GO:0022857">
    <property type="term" value="F:transmembrane transporter activity"/>
    <property type="evidence" value="ECO:0007669"/>
    <property type="project" value="TreeGrafter"/>
</dbReference>
<feature type="transmembrane region" description="Helical" evidence="6">
    <location>
        <begin position="67"/>
        <end position="87"/>
    </location>
</feature>
<feature type="region of interest" description="Disordered" evidence="5">
    <location>
        <begin position="1"/>
        <end position="51"/>
    </location>
</feature>
<feature type="compositionally biased region" description="Pro residues" evidence="5">
    <location>
        <begin position="415"/>
        <end position="425"/>
    </location>
</feature>
<dbReference type="Gene3D" id="1.20.1250.20">
    <property type="entry name" value="MFS general substrate transporter like domains"/>
    <property type="match status" value="2"/>
</dbReference>
<keyword evidence="8" id="KW-1185">Reference proteome</keyword>
<feature type="transmembrane region" description="Helical" evidence="6">
    <location>
        <begin position="562"/>
        <end position="589"/>
    </location>
</feature>
<feature type="compositionally biased region" description="Basic and acidic residues" evidence="5">
    <location>
        <begin position="1"/>
        <end position="15"/>
    </location>
</feature>
<keyword evidence="3 6" id="KW-1133">Transmembrane helix</keyword>
<dbReference type="AlphaFoldDB" id="A0AAF0Y4S0"/>
<feature type="transmembrane region" description="Helical" evidence="6">
    <location>
        <begin position="595"/>
        <end position="613"/>
    </location>
</feature>
<protein>
    <submittedName>
        <fullName evidence="7">Major facilitator-type transporter psiT1</fullName>
    </submittedName>
</protein>
<feature type="transmembrane region" description="Helical" evidence="6">
    <location>
        <begin position="261"/>
        <end position="280"/>
    </location>
</feature>
<feature type="transmembrane region" description="Helical" evidence="6">
    <location>
        <begin position="529"/>
        <end position="550"/>
    </location>
</feature>
<feature type="region of interest" description="Disordered" evidence="5">
    <location>
        <begin position="409"/>
        <end position="457"/>
    </location>
</feature>
<dbReference type="RefSeq" id="XP_062626019.1">
    <property type="nucleotide sequence ID" value="XM_062770035.1"/>
</dbReference>
<evidence type="ECO:0000256" key="5">
    <source>
        <dbReference type="SAM" id="MobiDB-lite"/>
    </source>
</evidence>
<evidence type="ECO:0000256" key="6">
    <source>
        <dbReference type="SAM" id="Phobius"/>
    </source>
</evidence>
<dbReference type="EMBL" id="CP086715">
    <property type="protein sequence ID" value="WOO79987.1"/>
    <property type="molecule type" value="Genomic_DNA"/>
</dbReference>
<keyword evidence="4 6" id="KW-0472">Membrane</keyword>
<keyword evidence="2 6" id="KW-0812">Transmembrane</keyword>
<sequence length="629" mass="68707">MAGVDGHYDNDDRPEPSSSKKTSIWQRVTRRRRASATPDERTPLLPDSPTSVDSVAAAKQQLSSRRVIEPIHLVYIAAFLLFMTYSFTQASLTYSFRVFTCEAYYEEEGHEWNGIGDRCDAGPVLNRVAKSVSLMGALITGSMFFNLFLTTWFIDRFGIKAALFQQTIWGAFRNLCQIYAISIGGSRGIWIIQATQLFNLIGGAGGSQLAANAYIDALSSEEERTGNFGRISGVFMLGAGIGSTIGGLAEQWGGLIRPFQCAFFLLVFCTVYGFLFLPYIPPAHGAPKAASTEGEGDDEEQQQPETKRPGMLAPLAVFIPRKVTITTPEGSTATKTDYNVFLLGLGTFVSVLATWYVQTALQLISQNVFGFKPDASGFMITTTQLTRAFFLTVCFPRIIRWGRRWVASSDSAPPSETPTPRPSSPVPAAEHHVPPAAVTRRRSSTTLHSGFKRIRRPSGLDEHPELLEQAELPDPITGEPHVGLELPEVVPENNKRLASAFDLYFLRGSILLDGLLTGAVTFATERWHLYAAAFILPFASGTSPAARGVIMDFVGNDLRAEVLSGIALIEKIAQVVTISMFGVVLPILADIERPMWIFAVDAAVAVVAWFILIPVQTPKRVQLVGGVST</sequence>
<evidence type="ECO:0000256" key="3">
    <source>
        <dbReference type="ARBA" id="ARBA00022989"/>
    </source>
</evidence>
<evidence type="ECO:0000256" key="4">
    <source>
        <dbReference type="ARBA" id="ARBA00023136"/>
    </source>
</evidence>
<feature type="transmembrane region" description="Helical" evidence="6">
    <location>
        <begin position="338"/>
        <end position="357"/>
    </location>
</feature>
<dbReference type="PANTHER" id="PTHR23507:SF13">
    <property type="entry name" value="MFS GENERAL SUBSTRATE TRANSPORTER"/>
    <property type="match status" value="1"/>
</dbReference>
<feature type="region of interest" description="Disordered" evidence="5">
    <location>
        <begin position="287"/>
        <end position="307"/>
    </location>
</feature>
<feature type="transmembrane region" description="Helical" evidence="6">
    <location>
        <begin position="132"/>
        <end position="154"/>
    </location>
</feature>
<comment type="subcellular location">
    <subcellularLocation>
        <location evidence="1">Membrane</location>
        <topology evidence="1">Multi-pass membrane protein</topology>
    </subcellularLocation>
</comment>
<dbReference type="PANTHER" id="PTHR23507">
    <property type="entry name" value="ZGC:174356"/>
    <property type="match status" value="1"/>
</dbReference>
<dbReference type="InterPro" id="IPR036259">
    <property type="entry name" value="MFS_trans_sf"/>
</dbReference>
<evidence type="ECO:0000313" key="8">
    <source>
        <dbReference type="Proteomes" id="UP000827549"/>
    </source>
</evidence>
<feature type="compositionally biased region" description="Polar residues" evidence="5">
    <location>
        <begin position="16"/>
        <end position="26"/>
    </location>
</feature>
<evidence type="ECO:0000313" key="7">
    <source>
        <dbReference type="EMBL" id="WOO79987.1"/>
    </source>
</evidence>
<dbReference type="GO" id="GO:0016020">
    <property type="term" value="C:membrane"/>
    <property type="evidence" value="ECO:0007669"/>
    <property type="project" value="UniProtKB-SubCell"/>
</dbReference>
<reference evidence="7" key="1">
    <citation type="submission" date="2023-10" db="EMBL/GenBank/DDBJ databases">
        <authorList>
            <person name="Noh H."/>
        </authorList>
    </citation>
    <scope>NUCLEOTIDE SEQUENCE</scope>
    <source>
        <strain evidence="7">DUCC4014</strain>
    </source>
</reference>
<dbReference type="SUPFAM" id="SSF103473">
    <property type="entry name" value="MFS general substrate transporter"/>
    <property type="match status" value="2"/>
</dbReference>
<dbReference type="GeneID" id="87806745"/>
<evidence type="ECO:0000256" key="2">
    <source>
        <dbReference type="ARBA" id="ARBA00022692"/>
    </source>
</evidence>
<organism evidence="7 8">
    <name type="scientific">Vanrija pseudolonga</name>
    <dbReference type="NCBI Taxonomy" id="143232"/>
    <lineage>
        <taxon>Eukaryota</taxon>
        <taxon>Fungi</taxon>
        <taxon>Dikarya</taxon>
        <taxon>Basidiomycota</taxon>
        <taxon>Agaricomycotina</taxon>
        <taxon>Tremellomycetes</taxon>
        <taxon>Trichosporonales</taxon>
        <taxon>Trichosporonaceae</taxon>
        <taxon>Vanrija</taxon>
    </lineage>
</organism>